<reference evidence="2" key="1">
    <citation type="journal article" date="2018" name="DNA Res.">
        <title>Multiple hybrid de novo genome assembly of finger millet, an orphan allotetraploid crop.</title>
        <authorList>
            <person name="Hatakeyama M."/>
            <person name="Aluri S."/>
            <person name="Balachadran M.T."/>
            <person name="Sivarajan S.R."/>
            <person name="Patrignani A."/>
            <person name="Gruter S."/>
            <person name="Poveda L."/>
            <person name="Shimizu-Inatsugi R."/>
            <person name="Baeten J."/>
            <person name="Francoijs K.J."/>
            <person name="Nataraja K.N."/>
            <person name="Reddy Y.A.N."/>
            <person name="Phadnis S."/>
            <person name="Ravikumar R.L."/>
            <person name="Schlapbach R."/>
            <person name="Sreeman S.M."/>
            <person name="Shimizu K.K."/>
        </authorList>
    </citation>
    <scope>NUCLEOTIDE SEQUENCE</scope>
</reference>
<reference evidence="2" key="2">
    <citation type="submission" date="2021-12" db="EMBL/GenBank/DDBJ databases">
        <title>Resequencing data analysis of finger millet.</title>
        <authorList>
            <person name="Hatakeyama M."/>
            <person name="Aluri S."/>
            <person name="Balachadran M.T."/>
            <person name="Sivarajan S.R."/>
            <person name="Poveda L."/>
            <person name="Shimizu-Inatsugi R."/>
            <person name="Schlapbach R."/>
            <person name="Sreeman S.M."/>
            <person name="Shimizu K.K."/>
        </authorList>
    </citation>
    <scope>NUCLEOTIDE SEQUENCE</scope>
</reference>
<dbReference type="EMBL" id="BQKI01000099">
    <property type="protein sequence ID" value="GJN39958.1"/>
    <property type="molecule type" value="Genomic_DNA"/>
</dbReference>
<name>A0AAV5FW91_ELECO</name>
<sequence>MYGCPFMDNRCLDSGCRFMEDNHRNCIEQIKVGTRTYFENSHIEATERRKNKNQWRRRQEPDQWAKNSTTSNVCGEALRKASKMDKGCHRSGRCWISGRAPWRLFFRHGDRRAAVGASGGGVRLQM</sequence>
<dbReference type="Proteomes" id="UP001054889">
    <property type="component" value="Unassembled WGS sequence"/>
</dbReference>
<comment type="caution">
    <text evidence="2">The sequence shown here is derived from an EMBL/GenBank/DDBJ whole genome shotgun (WGS) entry which is preliminary data.</text>
</comment>
<keyword evidence="3" id="KW-1185">Reference proteome</keyword>
<gene>
    <name evidence="2" type="primary">gb29114</name>
    <name evidence="2" type="ORF">PR202_gb29114</name>
</gene>
<accession>A0AAV5FW91</accession>
<protein>
    <submittedName>
        <fullName evidence="2">Uncharacterized protein</fullName>
    </submittedName>
</protein>
<organism evidence="2 3">
    <name type="scientific">Eleusine coracana subsp. coracana</name>
    <dbReference type="NCBI Taxonomy" id="191504"/>
    <lineage>
        <taxon>Eukaryota</taxon>
        <taxon>Viridiplantae</taxon>
        <taxon>Streptophyta</taxon>
        <taxon>Embryophyta</taxon>
        <taxon>Tracheophyta</taxon>
        <taxon>Spermatophyta</taxon>
        <taxon>Magnoliopsida</taxon>
        <taxon>Liliopsida</taxon>
        <taxon>Poales</taxon>
        <taxon>Poaceae</taxon>
        <taxon>PACMAD clade</taxon>
        <taxon>Chloridoideae</taxon>
        <taxon>Cynodonteae</taxon>
        <taxon>Eleusininae</taxon>
        <taxon>Eleusine</taxon>
    </lineage>
</organism>
<evidence type="ECO:0000313" key="2">
    <source>
        <dbReference type="EMBL" id="GJN39958.1"/>
    </source>
</evidence>
<proteinExistence type="predicted"/>
<dbReference type="AlphaFoldDB" id="A0AAV5FW91"/>
<evidence type="ECO:0000313" key="3">
    <source>
        <dbReference type="Proteomes" id="UP001054889"/>
    </source>
</evidence>
<feature type="region of interest" description="Disordered" evidence="1">
    <location>
        <begin position="48"/>
        <end position="69"/>
    </location>
</feature>
<evidence type="ECO:0000256" key="1">
    <source>
        <dbReference type="SAM" id="MobiDB-lite"/>
    </source>
</evidence>